<comment type="caution">
    <text evidence="8">The sequence shown here is derived from an EMBL/GenBank/DDBJ whole genome shotgun (WGS) entry which is preliminary data.</text>
</comment>
<accession>A0A1V9F4Y7</accession>
<keyword evidence="4" id="KW-0472">Membrane</keyword>
<sequence>MKSKHILLTAIITISGMACGKDYLQLDNPNQQRVTTFWKTENDALMSVNAVYQALYYDGTFMRFAQCALDLRGDDMMSPSPWDVLSNTGSFKLFNNTIMQQWLWIAFYGGVTRANFVLANIDKVPFKDQNLYKRLKGEALFLRGLHYYYLVTFFNNIPLITKFYEQQEEYYPAQVAPAVLWDQVYQDFDEASKLLPVSYAGADLGRATRGAALAFLGKSYLFNKKYELASAKFKEVMGMGGYELMDNYGDNFTEAFENNRESIFEVQFSREAGGITLGWVSSPGADWSKTTARAITFGPAPFGWNDAAPTQWIVDEFKKEKTKTGGDDPRLQATIYYNYPGCKLYGQSFQTVYAAEPGKLGVKKYGNGDGKVPDEKDWRSGVNERLMRYADVLLMYAECENELDHRAECAKYIQRVRNRANLPDRETEFAALTQEQMRDRIAHERALEFALEGHRFDDLRRWGWLQNATRLAELKVHDPEFNSFVPGREFFSIPQAEIDVNKNLKQNTGY</sequence>
<evidence type="ECO:0000256" key="1">
    <source>
        <dbReference type="ARBA" id="ARBA00004442"/>
    </source>
</evidence>
<gene>
    <name evidence="8" type="ORF">A4H97_23210</name>
</gene>
<feature type="domain" description="SusD-like N-terminal" evidence="7">
    <location>
        <begin position="22"/>
        <end position="221"/>
    </location>
</feature>
<dbReference type="AlphaFoldDB" id="A0A1V9F4Y7"/>
<protein>
    <recommendedName>
        <fullName evidence="10">RagB/SusD family nutrient uptake outer membrane protein</fullName>
    </recommendedName>
</protein>
<evidence type="ECO:0000256" key="3">
    <source>
        <dbReference type="ARBA" id="ARBA00022729"/>
    </source>
</evidence>
<dbReference type="SUPFAM" id="SSF48452">
    <property type="entry name" value="TPR-like"/>
    <property type="match status" value="1"/>
</dbReference>
<keyword evidence="5" id="KW-0998">Cell outer membrane</keyword>
<dbReference type="GO" id="GO:0009279">
    <property type="term" value="C:cell outer membrane"/>
    <property type="evidence" value="ECO:0007669"/>
    <property type="project" value="UniProtKB-SubCell"/>
</dbReference>
<dbReference type="EMBL" id="LVXG01000006">
    <property type="protein sequence ID" value="OQP53362.1"/>
    <property type="molecule type" value="Genomic_DNA"/>
</dbReference>
<dbReference type="RefSeq" id="WP_081197711.1">
    <property type="nucleotide sequence ID" value="NZ_FOCZ01000008.1"/>
</dbReference>
<dbReference type="InterPro" id="IPR033985">
    <property type="entry name" value="SusD-like_N"/>
</dbReference>
<dbReference type="InterPro" id="IPR011990">
    <property type="entry name" value="TPR-like_helical_dom_sf"/>
</dbReference>
<evidence type="ECO:0000259" key="6">
    <source>
        <dbReference type="Pfam" id="PF07980"/>
    </source>
</evidence>
<keyword evidence="3" id="KW-0732">Signal</keyword>
<dbReference type="STRING" id="354355.SAMN05660816_04559"/>
<dbReference type="PROSITE" id="PS51257">
    <property type="entry name" value="PROKAR_LIPOPROTEIN"/>
    <property type="match status" value="1"/>
</dbReference>
<name>A0A1V9F4Y7_9BACT</name>
<comment type="similarity">
    <text evidence="2">Belongs to the SusD family.</text>
</comment>
<feature type="domain" description="RagB/SusD" evidence="6">
    <location>
        <begin position="261"/>
        <end position="510"/>
    </location>
</feature>
<organism evidence="8 9">
    <name type="scientific">Niastella yeongjuensis</name>
    <dbReference type="NCBI Taxonomy" id="354355"/>
    <lineage>
        <taxon>Bacteria</taxon>
        <taxon>Pseudomonadati</taxon>
        <taxon>Bacteroidota</taxon>
        <taxon>Chitinophagia</taxon>
        <taxon>Chitinophagales</taxon>
        <taxon>Chitinophagaceae</taxon>
        <taxon>Niastella</taxon>
    </lineage>
</organism>
<keyword evidence="9" id="KW-1185">Reference proteome</keyword>
<dbReference type="Pfam" id="PF14322">
    <property type="entry name" value="SusD-like_3"/>
    <property type="match status" value="1"/>
</dbReference>
<evidence type="ECO:0000259" key="7">
    <source>
        <dbReference type="Pfam" id="PF14322"/>
    </source>
</evidence>
<evidence type="ECO:0000256" key="5">
    <source>
        <dbReference type="ARBA" id="ARBA00023237"/>
    </source>
</evidence>
<dbReference type="Gene3D" id="1.25.40.390">
    <property type="match status" value="1"/>
</dbReference>
<comment type="subcellular location">
    <subcellularLocation>
        <location evidence="1">Cell outer membrane</location>
    </subcellularLocation>
</comment>
<dbReference type="OrthoDB" id="5694214at2"/>
<evidence type="ECO:0008006" key="10">
    <source>
        <dbReference type="Google" id="ProtNLM"/>
    </source>
</evidence>
<evidence type="ECO:0000256" key="2">
    <source>
        <dbReference type="ARBA" id="ARBA00006275"/>
    </source>
</evidence>
<dbReference type="InterPro" id="IPR012944">
    <property type="entry name" value="SusD_RagB_dom"/>
</dbReference>
<dbReference type="Pfam" id="PF07980">
    <property type="entry name" value="SusD_RagB"/>
    <property type="match status" value="1"/>
</dbReference>
<dbReference type="CDD" id="cd08977">
    <property type="entry name" value="SusD"/>
    <property type="match status" value="1"/>
</dbReference>
<dbReference type="Proteomes" id="UP000192610">
    <property type="component" value="Unassembled WGS sequence"/>
</dbReference>
<evidence type="ECO:0000313" key="9">
    <source>
        <dbReference type="Proteomes" id="UP000192610"/>
    </source>
</evidence>
<reference evidence="9" key="1">
    <citation type="submission" date="2016-04" db="EMBL/GenBank/DDBJ databases">
        <authorList>
            <person name="Chen L."/>
            <person name="Zhuang W."/>
            <person name="Wang G."/>
        </authorList>
    </citation>
    <scope>NUCLEOTIDE SEQUENCE [LARGE SCALE GENOMIC DNA]</scope>
    <source>
        <strain evidence="9">17621</strain>
    </source>
</reference>
<proteinExistence type="inferred from homology"/>
<evidence type="ECO:0000256" key="4">
    <source>
        <dbReference type="ARBA" id="ARBA00023136"/>
    </source>
</evidence>
<evidence type="ECO:0000313" key="8">
    <source>
        <dbReference type="EMBL" id="OQP53362.1"/>
    </source>
</evidence>